<protein>
    <recommendedName>
        <fullName evidence="3">DUF1279 domain-containing protein</fullName>
    </recommendedName>
</protein>
<dbReference type="PANTHER" id="PTHR21377:SF0">
    <property type="entry name" value="PROTEIN FAM210B, MITOCHONDRIAL"/>
    <property type="match status" value="1"/>
</dbReference>
<evidence type="ECO:0000256" key="2">
    <source>
        <dbReference type="SAM" id="Phobius"/>
    </source>
</evidence>
<keyword evidence="2" id="KW-0472">Membrane</keyword>
<dbReference type="PANTHER" id="PTHR21377">
    <property type="entry name" value="PROTEIN FAM210B, MITOCHONDRIAL"/>
    <property type="match status" value="1"/>
</dbReference>
<dbReference type="STRING" id="1182545.A0A072NVV2"/>
<evidence type="ECO:0000313" key="5">
    <source>
        <dbReference type="Proteomes" id="UP000027920"/>
    </source>
</evidence>
<feature type="region of interest" description="Disordered" evidence="1">
    <location>
        <begin position="166"/>
        <end position="196"/>
    </location>
</feature>
<sequence>MKKLSREYGWAALGVYLALTALDLPFCFLAVRMLGTDRIGHWEHVVMETFKSFVKWPLPTAAQEKIDTAGDLVNEAVAGDVKSSKRMLEESSREYGVEEIEDHGYKEADKANRGADASIWTQLGLAYVIHKSFIFVRVPLAAAITPKVVKTLRSWGWNIGKMPNRKAVKSVSGSGSRPSGTPAGVNTKGSKVRPDD</sequence>
<feature type="domain" description="DUF1279" evidence="3">
    <location>
        <begin position="1"/>
        <end position="146"/>
    </location>
</feature>
<evidence type="ECO:0000259" key="3">
    <source>
        <dbReference type="Pfam" id="PF06916"/>
    </source>
</evidence>
<dbReference type="RefSeq" id="XP_013253748.1">
    <property type="nucleotide sequence ID" value="XM_013398294.1"/>
</dbReference>
<keyword evidence="2" id="KW-1133">Transmembrane helix</keyword>
<dbReference type="AlphaFoldDB" id="A0A072NVV2"/>
<reference evidence="4 5" key="1">
    <citation type="submission" date="2013-03" db="EMBL/GenBank/DDBJ databases">
        <title>The Genome Sequence of Exophiala aquamarina CBS 119918.</title>
        <authorList>
            <consortium name="The Broad Institute Genomics Platform"/>
            <person name="Cuomo C."/>
            <person name="de Hoog S."/>
            <person name="Gorbushina A."/>
            <person name="Walker B."/>
            <person name="Young S.K."/>
            <person name="Zeng Q."/>
            <person name="Gargeya S."/>
            <person name="Fitzgerald M."/>
            <person name="Haas B."/>
            <person name="Abouelleil A."/>
            <person name="Allen A.W."/>
            <person name="Alvarado L."/>
            <person name="Arachchi H.M."/>
            <person name="Berlin A.M."/>
            <person name="Chapman S.B."/>
            <person name="Gainer-Dewar J."/>
            <person name="Goldberg J."/>
            <person name="Griggs A."/>
            <person name="Gujja S."/>
            <person name="Hansen M."/>
            <person name="Howarth C."/>
            <person name="Imamovic A."/>
            <person name="Ireland A."/>
            <person name="Larimer J."/>
            <person name="McCowan C."/>
            <person name="Murphy C."/>
            <person name="Pearson M."/>
            <person name="Poon T.W."/>
            <person name="Priest M."/>
            <person name="Roberts A."/>
            <person name="Saif S."/>
            <person name="Shea T."/>
            <person name="Sisk P."/>
            <person name="Sykes S."/>
            <person name="Wortman J."/>
            <person name="Nusbaum C."/>
            <person name="Birren B."/>
        </authorList>
    </citation>
    <scope>NUCLEOTIDE SEQUENCE [LARGE SCALE GENOMIC DNA]</scope>
    <source>
        <strain evidence="4 5">CBS 119918</strain>
    </source>
</reference>
<feature type="transmembrane region" description="Helical" evidence="2">
    <location>
        <begin position="12"/>
        <end position="31"/>
    </location>
</feature>
<dbReference type="OrthoDB" id="426386at2759"/>
<keyword evidence="2" id="KW-0812">Transmembrane</keyword>
<dbReference type="Pfam" id="PF06916">
    <property type="entry name" value="FAM210A-B_dom"/>
    <property type="match status" value="1"/>
</dbReference>
<keyword evidence="5" id="KW-1185">Reference proteome</keyword>
<proteinExistence type="predicted"/>
<evidence type="ECO:0000313" key="4">
    <source>
        <dbReference type="EMBL" id="KEF51158.1"/>
    </source>
</evidence>
<dbReference type="HOGENOM" id="CLU_059211_3_1_1"/>
<accession>A0A072NVV2</accession>
<dbReference type="InterPro" id="IPR009688">
    <property type="entry name" value="FAM210A/B-like_dom"/>
</dbReference>
<comment type="caution">
    <text evidence="4">The sequence shown here is derived from an EMBL/GenBank/DDBJ whole genome shotgun (WGS) entry which is preliminary data.</text>
</comment>
<dbReference type="GeneID" id="25287666"/>
<dbReference type="Proteomes" id="UP000027920">
    <property type="component" value="Unassembled WGS sequence"/>
</dbReference>
<dbReference type="EMBL" id="AMGV01000027">
    <property type="protein sequence ID" value="KEF51158.1"/>
    <property type="molecule type" value="Genomic_DNA"/>
</dbReference>
<name>A0A072NVV2_9EURO</name>
<dbReference type="VEuPathDB" id="FungiDB:A1O9_12772"/>
<organism evidence="4 5">
    <name type="scientific">Exophiala aquamarina CBS 119918</name>
    <dbReference type="NCBI Taxonomy" id="1182545"/>
    <lineage>
        <taxon>Eukaryota</taxon>
        <taxon>Fungi</taxon>
        <taxon>Dikarya</taxon>
        <taxon>Ascomycota</taxon>
        <taxon>Pezizomycotina</taxon>
        <taxon>Eurotiomycetes</taxon>
        <taxon>Chaetothyriomycetidae</taxon>
        <taxon>Chaetothyriales</taxon>
        <taxon>Herpotrichiellaceae</taxon>
        <taxon>Exophiala</taxon>
    </lineage>
</organism>
<dbReference type="GO" id="GO:0005739">
    <property type="term" value="C:mitochondrion"/>
    <property type="evidence" value="ECO:0007669"/>
    <property type="project" value="TreeGrafter"/>
</dbReference>
<dbReference type="InterPro" id="IPR045866">
    <property type="entry name" value="FAM210A/B-like"/>
</dbReference>
<gene>
    <name evidence="4" type="ORF">A1O9_12772</name>
</gene>
<evidence type="ECO:0000256" key="1">
    <source>
        <dbReference type="SAM" id="MobiDB-lite"/>
    </source>
</evidence>